<feature type="transmembrane region" description="Helical" evidence="6">
    <location>
        <begin position="362"/>
        <end position="381"/>
    </location>
</feature>
<evidence type="ECO:0000256" key="2">
    <source>
        <dbReference type="ARBA" id="ARBA00022475"/>
    </source>
</evidence>
<proteinExistence type="predicted"/>
<dbReference type="Pfam" id="PF07690">
    <property type="entry name" value="MFS_1"/>
    <property type="match status" value="1"/>
</dbReference>
<evidence type="ECO:0000313" key="8">
    <source>
        <dbReference type="EMBL" id="WGH77407.1"/>
    </source>
</evidence>
<feature type="transmembrane region" description="Helical" evidence="6">
    <location>
        <begin position="199"/>
        <end position="216"/>
    </location>
</feature>
<feature type="transmembrane region" description="Helical" evidence="6">
    <location>
        <begin position="267"/>
        <end position="286"/>
    </location>
</feature>
<keyword evidence="9" id="KW-1185">Reference proteome</keyword>
<dbReference type="InterPro" id="IPR011701">
    <property type="entry name" value="MFS"/>
</dbReference>
<feature type="transmembrane region" description="Helical" evidence="6">
    <location>
        <begin position="330"/>
        <end position="350"/>
    </location>
</feature>
<dbReference type="Proteomes" id="UP001243420">
    <property type="component" value="Chromosome"/>
</dbReference>
<feature type="transmembrane region" description="Helical" evidence="6">
    <location>
        <begin position="124"/>
        <end position="148"/>
    </location>
</feature>
<accession>A0ABY8L7Q5</accession>
<dbReference type="InterPro" id="IPR036259">
    <property type="entry name" value="MFS_trans_sf"/>
</dbReference>
<organism evidence="8 9">
    <name type="scientific">Jannaschia ovalis</name>
    <dbReference type="NCBI Taxonomy" id="3038773"/>
    <lineage>
        <taxon>Bacteria</taxon>
        <taxon>Pseudomonadati</taxon>
        <taxon>Pseudomonadota</taxon>
        <taxon>Alphaproteobacteria</taxon>
        <taxon>Rhodobacterales</taxon>
        <taxon>Roseobacteraceae</taxon>
        <taxon>Jannaschia</taxon>
    </lineage>
</organism>
<dbReference type="SUPFAM" id="SSF103473">
    <property type="entry name" value="MFS general substrate transporter"/>
    <property type="match status" value="1"/>
</dbReference>
<dbReference type="RefSeq" id="WP_279963981.1">
    <property type="nucleotide sequence ID" value="NZ_CP122537.1"/>
</dbReference>
<sequence>MKLGIAVLTLAYVLSQFYRAFLAVLSPELTAELGVSASQLSRASGIWFLAFAAMQIPVGWALDRVGPRRTAAGLLTLAGGGGAALFATAQAGWQIDLAMGLIGVGCAPVLMASYYIFARTFRPAVFATLAATLVGVGSLGNIAASVPLSWAAEAMGWRGALWALAAITAAVGAVTWFAVRDPEAADGAEDGSLLDVLKIPAFWAILPMMLVNYAPAAGLRGLWAGPYVAEFYGPQFVGTVTLIMGLAMIAGNFVYGPLDRLTGTRKGVVLGGNLMGAAVLACLWWVPVPGLWTAAAALALVGALGSSYAVGVAHGRAFVPAHLTGRGVTLLNLFSIGGVGAMQFATGPVFEAAGGGVEGYRMLFGLFALALAAGCAIYAFAPDKTD</sequence>
<feature type="transmembrane region" description="Helical" evidence="6">
    <location>
        <begin position="43"/>
        <end position="62"/>
    </location>
</feature>
<dbReference type="EMBL" id="CP122537">
    <property type="protein sequence ID" value="WGH77407.1"/>
    <property type="molecule type" value="Genomic_DNA"/>
</dbReference>
<keyword evidence="3 6" id="KW-0812">Transmembrane</keyword>
<name>A0ABY8L7Q5_9RHOB</name>
<gene>
    <name evidence="8" type="ORF">P8627_10140</name>
</gene>
<dbReference type="InterPro" id="IPR050189">
    <property type="entry name" value="MFS_Efflux_Transporters"/>
</dbReference>
<feature type="transmembrane region" description="Helical" evidence="6">
    <location>
        <begin position="292"/>
        <end position="310"/>
    </location>
</feature>
<evidence type="ECO:0000256" key="4">
    <source>
        <dbReference type="ARBA" id="ARBA00022989"/>
    </source>
</evidence>
<protein>
    <submittedName>
        <fullName evidence="8">MFS transporter</fullName>
    </submittedName>
</protein>
<dbReference type="InterPro" id="IPR020846">
    <property type="entry name" value="MFS_dom"/>
</dbReference>
<evidence type="ECO:0000256" key="3">
    <source>
        <dbReference type="ARBA" id="ARBA00022692"/>
    </source>
</evidence>
<evidence type="ECO:0000256" key="1">
    <source>
        <dbReference type="ARBA" id="ARBA00004651"/>
    </source>
</evidence>
<keyword evidence="5 6" id="KW-0472">Membrane</keyword>
<evidence type="ECO:0000313" key="9">
    <source>
        <dbReference type="Proteomes" id="UP001243420"/>
    </source>
</evidence>
<feature type="domain" description="Major facilitator superfamily (MFS) profile" evidence="7">
    <location>
        <begin position="4"/>
        <end position="386"/>
    </location>
</feature>
<dbReference type="PANTHER" id="PTHR43124">
    <property type="entry name" value="PURINE EFFLUX PUMP PBUE"/>
    <property type="match status" value="1"/>
</dbReference>
<evidence type="ECO:0000256" key="6">
    <source>
        <dbReference type="SAM" id="Phobius"/>
    </source>
</evidence>
<keyword evidence="4 6" id="KW-1133">Transmembrane helix</keyword>
<feature type="transmembrane region" description="Helical" evidence="6">
    <location>
        <begin position="74"/>
        <end position="91"/>
    </location>
</feature>
<comment type="subcellular location">
    <subcellularLocation>
        <location evidence="1">Cell membrane</location>
        <topology evidence="1">Multi-pass membrane protein</topology>
    </subcellularLocation>
</comment>
<evidence type="ECO:0000256" key="5">
    <source>
        <dbReference type="ARBA" id="ARBA00023136"/>
    </source>
</evidence>
<feature type="transmembrane region" description="Helical" evidence="6">
    <location>
        <begin position="97"/>
        <end position="117"/>
    </location>
</feature>
<evidence type="ECO:0000259" key="7">
    <source>
        <dbReference type="PROSITE" id="PS50850"/>
    </source>
</evidence>
<feature type="transmembrane region" description="Helical" evidence="6">
    <location>
        <begin position="236"/>
        <end position="255"/>
    </location>
</feature>
<dbReference type="PROSITE" id="PS50850">
    <property type="entry name" value="MFS"/>
    <property type="match status" value="1"/>
</dbReference>
<dbReference type="PANTHER" id="PTHR43124:SF3">
    <property type="entry name" value="CHLORAMPHENICOL EFFLUX PUMP RV0191"/>
    <property type="match status" value="1"/>
</dbReference>
<dbReference type="Gene3D" id="1.20.1250.20">
    <property type="entry name" value="MFS general substrate transporter like domains"/>
    <property type="match status" value="2"/>
</dbReference>
<keyword evidence="2" id="KW-1003">Cell membrane</keyword>
<reference evidence="8 9" key="1">
    <citation type="submission" date="2023-04" db="EMBL/GenBank/DDBJ databases">
        <title>Jannaschia ovalis sp. nov., a marine bacterium isolated from sea tidal flat.</title>
        <authorList>
            <person name="Kwon D.Y."/>
            <person name="Kim J.-J."/>
        </authorList>
    </citation>
    <scope>NUCLEOTIDE SEQUENCE [LARGE SCALE GENOMIC DNA]</scope>
    <source>
        <strain evidence="8 9">GRR-S6-38</strain>
    </source>
</reference>
<feature type="transmembrane region" description="Helical" evidence="6">
    <location>
        <begin position="160"/>
        <end position="179"/>
    </location>
</feature>